<protein>
    <submittedName>
        <fullName evidence="2">Uncharacterized protein</fullName>
    </submittedName>
</protein>
<dbReference type="EMBL" id="LT629801">
    <property type="protein sequence ID" value="SDV17433.1"/>
    <property type="molecule type" value="Genomic_DNA"/>
</dbReference>
<dbReference type="AlphaFoldDB" id="A0AAE8HK21"/>
<evidence type="ECO:0000256" key="1">
    <source>
        <dbReference type="SAM" id="MobiDB-lite"/>
    </source>
</evidence>
<gene>
    <name evidence="2" type="ORF">SAMN04490209_6043</name>
</gene>
<feature type="compositionally biased region" description="Basic and acidic residues" evidence="1">
    <location>
        <begin position="1"/>
        <end position="11"/>
    </location>
</feature>
<dbReference type="RefSeq" id="WP_083377982.1">
    <property type="nucleotide sequence ID" value="NZ_BAAAEG010000002.1"/>
</dbReference>
<feature type="compositionally biased region" description="Basic and acidic residues" evidence="1">
    <location>
        <begin position="55"/>
        <end position="67"/>
    </location>
</feature>
<keyword evidence="3" id="KW-1185">Reference proteome</keyword>
<evidence type="ECO:0000313" key="2">
    <source>
        <dbReference type="EMBL" id="SDV17433.1"/>
    </source>
</evidence>
<organism evidence="2 3">
    <name type="scientific">Pseudomonas rhodesiae</name>
    <dbReference type="NCBI Taxonomy" id="76760"/>
    <lineage>
        <taxon>Bacteria</taxon>
        <taxon>Pseudomonadati</taxon>
        <taxon>Pseudomonadota</taxon>
        <taxon>Gammaproteobacteria</taxon>
        <taxon>Pseudomonadales</taxon>
        <taxon>Pseudomonadaceae</taxon>
        <taxon>Pseudomonas</taxon>
    </lineage>
</organism>
<feature type="region of interest" description="Disordered" evidence="1">
    <location>
        <begin position="1"/>
        <end position="67"/>
    </location>
</feature>
<evidence type="ECO:0000313" key="3">
    <source>
        <dbReference type="Proteomes" id="UP000182085"/>
    </source>
</evidence>
<reference evidence="2 3" key="1">
    <citation type="submission" date="2016-10" db="EMBL/GenBank/DDBJ databases">
        <authorList>
            <person name="Varghese N."/>
            <person name="Submissions S."/>
        </authorList>
    </citation>
    <scope>NUCLEOTIDE SEQUENCE [LARGE SCALE GENOMIC DNA]</scope>
    <source>
        <strain evidence="2 3">BS2777</strain>
    </source>
</reference>
<proteinExistence type="predicted"/>
<dbReference type="Proteomes" id="UP000182085">
    <property type="component" value="Chromosome I"/>
</dbReference>
<name>A0AAE8HK21_9PSED</name>
<accession>A0AAE8HK21</accession>
<sequence>MLSEEQRQAKKERQRRYRAKNRERLAEYSRAYRKDNAEAIRQQEKSSPARKASQNRRDAVREAAPERREWMRQYKRANRAAIAKQERKALEAMPHRKLAKNLRIRLNRAIKGGWKSGSAVELLGCSVESAMKHIESLFEHGMSWDNWGEWHIDHIRPLASFNLENAEQLADACHYTNLRPLWKVDNLRKGARNTVGHTEINAFGDTSSGCALGQGTRRSEEAAFAA</sequence>
<feature type="compositionally biased region" description="Basic and acidic residues" evidence="1">
    <location>
        <begin position="20"/>
        <end position="44"/>
    </location>
</feature>